<evidence type="ECO:0000259" key="1">
    <source>
        <dbReference type="Pfam" id="PF01636"/>
    </source>
</evidence>
<dbReference type="InterPro" id="IPR011009">
    <property type="entry name" value="Kinase-like_dom_sf"/>
</dbReference>
<dbReference type="PANTHER" id="PTHR11012:SF30">
    <property type="entry name" value="PROTEIN KINASE-LIKE DOMAIN-CONTAINING"/>
    <property type="match status" value="1"/>
</dbReference>
<dbReference type="Gene3D" id="3.90.1200.10">
    <property type="match status" value="1"/>
</dbReference>
<gene>
    <name evidence="2" type="ORF">DBRI00130_LOCUS40585</name>
</gene>
<feature type="domain" description="Aminoglycoside phosphotransferase" evidence="1">
    <location>
        <begin position="260"/>
        <end position="304"/>
    </location>
</feature>
<dbReference type="PANTHER" id="PTHR11012">
    <property type="entry name" value="PROTEIN KINASE-LIKE DOMAIN-CONTAINING"/>
    <property type="match status" value="1"/>
</dbReference>
<sequence length="333" mass="38017">MTETSFASMPVWIDDSHIDPAWIKEKLPDLQHVSKCAVIDISNDRRRGEKVREGTTLLLTLTSLMGEHGKSTTMVAKQVAPSGLQLSCKLGLAREAMFYNKLAPKVRVSSLDESCIPKIYYSHGDMSNGSKIVFMEDLSSRYIDSGIIFGPGNPNNWSRDLESQIADAYHTVSSIPTSFEVANQTFLAIAKVHATFWRDNELLQEEYHWLRGSSWISGKGEDTWWASQKMLQSMCEKYLEREKKREDEVESIEWDPLLRDIVEKAMNGISWESHLKRLNVDSHFCLVHGDFWPGNVMIEKDETRTTAPSSTTSVRGVRDLRLLDWEMVGEYLF</sequence>
<accession>A0A7S4SYX2</accession>
<proteinExistence type="predicted"/>
<dbReference type="Pfam" id="PF01636">
    <property type="entry name" value="APH"/>
    <property type="match status" value="1"/>
</dbReference>
<organism evidence="2">
    <name type="scientific">Ditylum brightwellii</name>
    <dbReference type="NCBI Taxonomy" id="49249"/>
    <lineage>
        <taxon>Eukaryota</taxon>
        <taxon>Sar</taxon>
        <taxon>Stramenopiles</taxon>
        <taxon>Ochrophyta</taxon>
        <taxon>Bacillariophyta</taxon>
        <taxon>Mediophyceae</taxon>
        <taxon>Lithodesmiophycidae</taxon>
        <taxon>Lithodesmiales</taxon>
        <taxon>Lithodesmiaceae</taxon>
        <taxon>Ditylum</taxon>
    </lineage>
</organism>
<evidence type="ECO:0000313" key="2">
    <source>
        <dbReference type="EMBL" id="CAE4659684.1"/>
    </source>
</evidence>
<dbReference type="EMBL" id="HBNS01056287">
    <property type="protein sequence ID" value="CAE4659684.1"/>
    <property type="molecule type" value="Transcribed_RNA"/>
</dbReference>
<reference evidence="2" key="1">
    <citation type="submission" date="2021-01" db="EMBL/GenBank/DDBJ databases">
        <authorList>
            <person name="Corre E."/>
            <person name="Pelletier E."/>
            <person name="Niang G."/>
            <person name="Scheremetjew M."/>
            <person name="Finn R."/>
            <person name="Kale V."/>
            <person name="Holt S."/>
            <person name="Cochrane G."/>
            <person name="Meng A."/>
            <person name="Brown T."/>
            <person name="Cohen L."/>
        </authorList>
    </citation>
    <scope>NUCLEOTIDE SEQUENCE</scope>
    <source>
        <strain evidence="2">GSO104</strain>
    </source>
</reference>
<dbReference type="SUPFAM" id="SSF56112">
    <property type="entry name" value="Protein kinase-like (PK-like)"/>
    <property type="match status" value="1"/>
</dbReference>
<protein>
    <recommendedName>
        <fullName evidence="1">Aminoglycoside phosphotransferase domain-containing protein</fullName>
    </recommendedName>
</protein>
<name>A0A7S4SYX2_9STRA</name>
<dbReference type="InterPro" id="IPR002575">
    <property type="entry name" value="Aminoglycoside_PTrfase"/>
</dbReference>
<dbReference type="AlphaFoldDB" id="A0A7S4SYX2"/>